<evidence type="ECO:0000256" key="6">
    <source>
        <dbReference type="ARBA" id="ARBA00049417"/>
    </source>
</evidence>
<gene>
    <name evidence="8" type="ORF">IO98_14255</name>
</gene>
<comment type="caution">
    <text evidence="8">The sequence shown here is derived from an EMBL/GenBank/DDBJ whole genome shotgun (WGS) entry which is preliminary data.</text>
</comment>
<dbReference type="Proteomes" id="UP000028525">
    <property type="component" value="Unassembled WGS sequence"/>
</dbReference>
<dbReference type="InterPro" id="IPR006675">
    <property type="entry name" value="HDIG_dom"/>
</dbReference>
<dbReference type="SUPFAM" id="SSF109604">
    <property type="entry name" value="HD-domain/PDEase-like"/>
    <property type="match status" value="1"/>
</dbReference>
<dbReference type="InterPro" id="IPR051094">
    <property type="entry name" value="Diverse_Catalytic_Enzymes"/>
</dbReference>
<dbReference type="STRING" id="29354.IO98_14255"/>
<name>A0A084JLI8_9FIRM</name>
<dbReference type="NCBIfam" id="TIGR00277">
    <property type="entry name" value="HDIG"/>
    <property type="match status" value="1"/>
</dbReference>
<evidence type="ECO:0000256" key="3">
    <source>
        <dbReference type="ARBA" id="ARBA00022741"/>
    </source>
</evidence>
<dbReference type="CDD" id="cd00077">
    <property type="entry name" value="HDc"/>
    <property type="match status" value="1"/>
</dbReference>
<keyword evidence="4 8" id="KW-0378">Hydrolase</keyword>
<dbReference type="InterPro" id="IPR005249">
    <property type="entry name" value="YqeK"/>
</dbReference>
<evidence type="ECO:0000313" key="9">
    <source>
        <dbReference type="Proteomes" id="UP000028525"/>
    </source>
</evidence>
<dbReference type="PANTHER" id="PTHR35795:SF1">
    <property type="entry name" value="BIS(5'-NUCLEOSYL)-TETRAPHOSPHATASE, SYMMETRICAL"/>
    <property type="match status" value="1"/>
</dbReference>
<keyword evidence="2" id="KW-0479">Metal-binding</keyword>
<evidence type="ECO:0000259" key="7">
    <source>
        <dbReference type="PROSITE" id="PS51831"/>
    </source>
</evidence>
<keyword evidence="3" id="KW-0547">Nucleotide-binding</keyword>
<protein>
    <recommendedName>
        <fullName evidence="1">bis(5'-nucleosyl)-tetraphosphatase (symmetrical)</fullName>
        <ecNumber evidence="1">3.6.1.41</ecNumber>
    </recommendedName>
</protein>
<feature type="domain" description="HD" evidence="7">
    <location>
        <begin position="20"/>
        <end position="135"/>
    </location>
</feature>
<dbReference type="InterPro" id="IPR006674">
    <property type="entry name" value="HD_domain"/>
</dbReference>
<dbReference type="EMBL" id="JPME01000015">
    <property type="protein sequence ID" value="KEZ89822.1"/>
    <property type="molecule type" value="Genomic_DNA"/>
</dbReference>
<dbReference type="RefSeq" id="WP_038282046.1">
    <property type="nucleotide sequence ID" value="NZ_JPME01000015.1"/>
</dbReference>
<evidence type="ECO:0000256" key="2">
    <source>
        <dbReference type="ARBA" id="ARBA00022723"/>
    </source>
</evidence>
<accession>A0A084JLI8</accession>
<keyword evidence="5" id="KW-0408">Iron</keyword>
<evidence type="ECO:0000313" key="8">
    <source>
        <dbReference type="EMBL" id="KEZ89822.1"/>
    </source>
</evidence>
<comment type="catalytic activity">
    <reaction evidence="6">
        <text>P(1),P(4)-bis(5'-adenosyl) tetraphosphate + H2O = 2 ADP + 2 H(+)</text>
        <dbReference type="Rhea" id="RHEA:24252"/>
        <dbReference type="ChEBI" id="CHEBI:15377"/>
        <dbReference type="ChEBI" id="CHEBI:15378"/>
        <dbReference type="ChEBI" id="CHEBI:58141"/>
        <dbReference type="ChEBI" id="CHEBI:456216"/>
        <dbReference type="EC" id="3.6.1.41"/>
    </reaction>
</comment>
<dbReference type="InterPro" id="IPR003607">
    <property type="entry name" value="HD/PDEase_dom"/>
</dbReference>
<dbReference type="AlphaFoldDB" id="A0A084JLI8"/>
<reference evidence="8 9" key="1">
    <citation type="submission" date="2014-07" db="EMBL/GenBank/DDBJ databases">
        <title>Draft genome of Clostridium celerecrescens 152B isolated from sediments associated with methane hydrate from Krishna Godavari basin.</title>
        <authorList>
            <person name="Honkalas V.S."/>
            <person name="Dabir A.P."/>
            <person name="Arora P."/>
            <person name="Dhakephalkar P.K."/>
        </authorList>
    </citation>
    <scope>NUCLEOTIDE SEQUENCE [LARGE SCALE GENOMIC DNA]</scope>
    <source>
        <strain evidence="8 9">152B</strain>
    </source>
</reference>
<proteinExistence type="predicted"/>
<evidence type="ECO:0000256" key="1">
    <source>
        <dbReference type="ARBA" id="ARBA00012506"/>
    </source>
</evidence>
<dbReference type="SMART" id="SM00471">
    <property type="entry name" value="HDc"/>
    <property type="match status" value="1"/>
</dbReference>
<keyword evidence="9" id="KW-1185">Reference proteome</keyword>
<evidence type="ECO:0000256" key="4">
    <source>
        <dbReference type="ARBA" id="ARBA00022801"/>
    </source>
</evidence>
<dbReference type="Pfam" id="PF01966">
    <property type="entry name" value="HD"/>
    <property type="match status" value="1"/>
</dbReference>
<dbReference type="GO" id="GO:0046872">
    <property type="term" value="F:metal ion binding"/>
    <property type="evidence" value="ECO:0007669"/>
    <property type="project" value="UniProtKB-KW"/>
</dbReference>
<dbReference type="GO" id="GO:0008803">
    <property type="term" value="F:bis(5'-nucleosyl)-tetraphosphatase (symmetrical) activity"/>
    <property type="evidence" value="ECO:0007669"/>
    <property type="project" value="UniProtKB-EC"/>
</dbReference>
<dbReference type="NCBIfam" id="TIGR00488">
    <property type="entry name" value="bis(5'-nucleosyl)-tetraphosphatase (symmetrical) YqeK"/>
    <property type="match status" value="1"/>
</dbReference>
<dbReference type="GO" id="GO:0000166">
    <property type="term" value="F:nucleotide binding"/>
    <property type="evidence" value="ECO:0007669"/>
    <property type="project" value="UniProtKB-KW"/>
</dbReference>
<dbReference type="OrthoDB" id="5295945at2"/>
<dbReference type="PROSITE" id="PS51831">
    <property type="entry name" value="HD"/>
    <property type="match status" value="1"/>
</dbReference>
<dbReference type="PANTHER" id="PTHR35795">
    <property type="entry name" value="SLR1885 PROTEIN"/>
    <property type="match status" value="1"/>
</dbReference>
<sequence length="198" mass="22670">MKDLILELRSDLKGRLTPTRFEHTVSVSFICTALAMRYGCDLNKAELAGLLHDCAKPYGDEDIIRKCRKQDLPLTDDELKAPVVLHAKYGAWLAEHKYRINDEEIINAIRWHTTGKAEMSLLEKIVFTADYIEPRRDRAANLALVRSIAFVDLDECVYQILKGTLDYLEGKGNFVDSMSKQAYVYYKQVHEEKKGELG</sequence>
<dbReference type="EC" id="3.6.1.41" evidence="1"/>
<organism evidence="8 9">
    <name type="scientific">Lacrimispora celerecrescens</name>
    <dbReference type="NCBI Taxonomy" id="29354"/>
    <lineage>
        <taxon>Bacteria</taxon>
        <taxon>Bacillati</taxon>
        <taxon>Bacillota</taxon>
        <taxon>Clostridia</taxon>
        <taxon>Lachnospirales</taxon>
        <taxon>Lachnospiraceae</taxon>
        <taxon>Lacrimispora</taxon>
    </lineage>
</organism>
<evidence type="ECO:0000256" key="5">
    <source>
        <dbReference type="ARBA" id="ARBA00023004"/>
    </source>
</evidence>
<dbReference type="Gene3D" id="1.10.3210.10">
    <property type="entry name" value="Hypothetical protein af1432"/>
    <property type="match status" value="1"/>
</dbReference>